<proteinExistence type="inferred from homology"/>
<feature type="transmembrane region" description="Helical" evidence="8">
    <location>
        <begin position="30"/>
        <end position="48"/>
    </location>
</feature>
<evidence type="ECO:0000313" key="11">
    <source>
        <dbReference type="Proteomes" id="UP000550787"/>
    </source>
</evidence>
<dbReference type="EMBL" id="JABEQG010000020">
    <property type="protein sequence ID" value="MBB2156904.1"/>
    <property type="molecule type" value="Genomic_DNA"/>
</dbReference>
<evidence type="ECO:0000256" key="7">
    <source>
        <dbReference type="ARBA" id="ARBA00023136"/>
    </source>
</evidence>
<keyword evidence="6 8" id="KW-1133">Transmembrane helix</keyword>
<keyword evidence="5 8" id="KW-0812">Transmembrane</keyword>
<comment type="subcellular location">
    <subcellularLocation>
        <location evidence="1">Cell membrane</location>
        <topology evidence="1">Multi-pass membrane protein</topology>
    </subcellularLocation>
</comment>
<comment type="caution">
    <text evidence="10">The sequence shown here is derived from an EMBL/GenBank/DDBJ whole genome shotgun (WGS) entry which is preliminary data.</text>
</comment>
<dbReference type="RefSeq" id="WP_012222617.1">
    <property type="nucleotide sequence ID" value="NZ_JABEQG010000020.1"/>
</dbReference>
<feature type="transmembrane region" description="Helical" evidence="8">
    <location>
        <begin position="100"/>
        <end position="126"/>
    </location>
</feature>
<organism evidence="10 11">
    <name type="scientific">Gluconacetobacter diazotrophicus</name>
    <name type="common">Acetobacter diazotrophicus</name>
    <dbReference type="NCBI Taxonomy" id="33996"/>
    <lineage>
        <taxon>Bacteria</taxon>
        <taxon>Pseudomonadati</taxon>
        <taxon>Pseudomonadota</taxon>
        <taxon>Alphaproteobacteria</taxon>
        <taxon>Acetobacterales</taxon>
        <taxon>Acetobacteraceae</taxon>
        <taxon>Gluconacetobacter</taxon>
    </lineage>
</organism>
<protein>
    <submittedName>
        <fullName evidence="10">Arsenic transporter</fullName>
    </submittedName>
</protein>
<feature type="transmembrane region" description="Helical" evidence="8">
    <location>
        <begin position="244"/>
        <end position="262"/>
    </location>
</feature>
<dbReference type="PRINTS" id="PR00758">
    <property type="entry name" value="ARSENICPUMP"/>
</dbReference>
<feature type="transmembrane region" description="Helical" evidence="8">
    <location>
        <begin position="7"/>
        <end position="24"/>
    </location>
</feature>
<dbReference type="InterPro" id="IPR004680">
    <property type="entry name" value="Cit_transptr-like_dom"/>
</dbReference>
<gene>
    <name evidence="10" type="ORF">HLH33_11380</name>
</gene>
<feature type="transmembrane region" description="Helical" evidence="8">
    <location>
        <begin position="216"/>
        <end position="238"/>
    </location>
</feature>
<evidence type="ECO:0000256" key="6">
    <source>
        <dbReference type="ARBA" id="ARBA00022989"/>
    </source>
</evidence>
<dbReference type="InterPro" id="IPR000802">
    <property type="entry name" value="Arsenical_pump_ArsB"/>
</dbReference>
<dbReference type="CDD" id="cd01118">
    <property type="entry name" value="ArsB_permease"/>
    <property type="match status" value="1"/>
</dbReference>
<keyword evidence="7 8" id="KW-0472">Membrane</keyword>
<keyword evidence="3" id="KW-0813">Transport</keyword>
<dbReference type="GO" id="GO:0005886">
    <property type="term" value="C:plasma membrane"/>
    <property type="evidence" value="ECO:0007669"/>
    <property type="project" value="UniProtKB-SubCell"/>
</dbReference>
<evidence type="ECO:0000313" key="10">
    <source>
        <dbReference type="EMBL" id="MBB2156904.1"/>
    </source>
</evidence>
<accession>A0A7W4I613</accession>
<comment type="similarity">
    <text evidence="2">Belongs to the CitM (TC 2.A.11) transporter family.</text>
</comment>
<feature type="transmembrane region" description="Helical" evidence="8">
    <location>
        <begin position="176"/>
        <end position="195"/>
    </location>
</feature>
<evidence type="ECO:0000256" key="2">
    <source>
        <dbReference type="ARBA" id="ARBA00009843"/>
    </source>
</evidence>
<evidence type="ECO:0000256" key="1">
    <source>
        <dbReference type="ARBA" id="ARBA00004651"/>
    </source>
</evidence>
<dbReference type="PANTHER" id="PTHR43302">
    <property type="entry name" value="TRANSPORTER ARSB-RELATED"/>
    <property type="match status" value="1"/>
</dbReference>
<feature type="transmembrane region" description="Helical" evidence="8">
    <location>
        <begin position="60"/>
        <end position="80"/>
    </location>
</feature>
<reference evidence="10 11" key="1">
    <citation type="submission" date="2020-04" db="EMBL/GenBank/DDBJ databases">
        <title>Description of novel Gluconacetobacter.</title>
        <authorList>
            <person name="Sombolestani A."/>
        </authorList>
    </citation>
    <scope>NUCLEOTIDE SEQUENCE [LARGE SCALE GENOMIC DNA]</scope>
    <source>
        <strain evidence="10 11">LMG 7603</strain>
    </source>
</reference>
<dbReference type="GO" id="GO:0015105">
    <property type="term" value="F:arsenite transmembrane transporter activity"/>
    <property type="evidence" value="ECO:0007669"/>
    <property type="project" value="InterPro"/>
</dbReference>
<evidence type="ECO:0000259" key="9">
    <source>
        <dbReference type="Pfam" id="PF03600"/>
    </source>
</evidence>
<evidence type="ECO:0000256" key="4">
    <source>
        <dbReference type="ARBA" id="ARBA00022475"/>
    </source>
</evidence>
<feature type="transmembrane region" description="Helical" evidence="8">
    <location>
        <begin position="394"/>
        <end position="416"/>
    </location>
</feature>
<feature type="transmembrane region" description="Helical" evidence="8">
    <location>
        <begin position="274"/>
        <end position="292"/>
    </location>
</feature>
<dbReference type="Pfam" id="PF03600">
    <property type="entry name" value="CitMHS"/>
    <property type="match status" value="1"/>
</dbReference>
<dbReference type="AlphaFoldDB" id="A0A7W4I613"/>
<name>A0A7W4I613_GLUDI</name>
<sequence length="417" mass="43375">MTFHQEAIWAIAALATAGVIIQPFRVPEWVWAVIGAAALVLTGLIPLTMAETGLLKGGDVYLFLIGMMLLSETARANGLFDWIATWAVNHAAGSTAKLFTLVYLAGVVVTMFMSNDATAVVLTPAVFEAAKKAKADPLPLLFACALVANAASFVLPVSNPANLVLYDGALPALGSWIRSFALPSLLAIVTTYGVLRLMEQSHLRQDCISQVGTTPLTLGGKAAFVGIALTALLLVTVSAFDLPLGLPTALAGIGTALGVSTLARRSPIALMRDISWGVLPLVGGLFVLVAAVESAGVVGVLDHLLQHAANTDLVATAWGAGTLLAFISNIMNNLPAGLIASETVAQTHVSRLVVDNLLIGVDLGPNLSVTGSLATILWLQVIRREGEEIGFLQFLRVGAVAMPVALLTVLGARLLIG</sequence>
<keyword evidence="4" id="KW-1003">Cell membrane</keyword>
<dbReference type="Proteomes" id="UP000550787">
    <property type="component" value="Unassembled WGS sequence"/>
</dbReference>
<dbReference type="PANTHER" id="PTHR43302:SF5">
    <property type="entry name" value="TRANSPORTER ARSB-RELATED"/>
    <property type="match status" value="1"/>
</dbReference>
<evidence type="ECO:0000256" key="8">
    <source>
        <dbReference type="SAM" id="Phobius"/>
    </source>
</evidence>
<feature type="domain" description="Citrate transporter-like" evidence="9">
    <location>
        <begin position="19"/>
        <end position="344"/>
    </location>
</feature>
<dbReference type="OMA" id="IAMFIDV"/>
<evidence type="ECO:0000256" key="3">
    <source>
        <dbReference type="ARBA" id="ARBA00022448"/>
    </source>
</evidence>
<evidence type="ECO:0000256" key="5">
    <source>
        <dbReference type="ARBA" id="ARBA00022692"/>
    </source>
</evidence>
<feature type="transmembrane region" description="Helical" evidence="8">
    <location>
        <begin position="363"/>
        <end position="382"/>
    </location>
</feature>
<feature type="transmembrane region" description="Helical" evidence="8">
    <location>
        <begin position="138"/>
        <end position="156"/>
    </location>
</feature>